<feature type="region of interest" description="Disordered" evidence="1">
    <location>
        <begin position="34"/>
        <end position="54"/>
    </location>
</feature>
<dbReference type="AlphaFoldDB" id="A0A6A6EVL3"/>
<protein>
    <submittedName>
        <fullName evidence="2">Uncharacterized protein</fullName>
    </submittedName>
</protein>
<dbReference type="OrthoDB" id="5098447at2759"/>
<name>A0A6A6EVL3_9PEZI</name>
<gene>
    <name evidence="2" type="ORF">K469DRAFT_758158</name>
</gene>
<evidence type="ECO:0000256" key="1">
    <source>
        <dbReference type="SAM" id="MobiDB-lite"/>
    </source>
</evidence>
<evidence type="ECO:0000313" key="2">
    <source>
        <dbReference type="EMBL" id="KAF2195594.1"/>
    </source>
</evidence>
<proteinExistence type="predicted"/>
<organism evidence="2 3">
    <name type="scientific">Zopfia rhizophila CBS 207.26</name>
    <dbReference type="NCBI Taxonomy" id="1314779"/>
    <lineage>
        <taxon>Eukaryota</taxon>
        <taxon>Fungi</taxon>
        <taxon>Dikarya</taxon>
        <taxon>Ascomycota</taxon>
        <taxon>Pezizomycotina</taxon>
        <taxon>Dothideomycetes</taxon>
        <taxon>Dothideomycetes incertae sedis</taxon>
        <taxon>Zopfiaceae</taxon>
        <taxon>Zopfia</taxon>
    </lineage>
</organism>
<sequence length="229" mass="25777">MDFSEEDERCHRRLAAVTENIQLLQRSAEDAKRDARQWAAQSGKADPTVDTADLLTSDGEEDKCSWRLYRPGEIGSTTRLINVLRSAIGTNQITAGSNDVRLIIQQLCDFLQAASYSSEDILTIMDYNQENRTIRTLDRTLADGHVPEQVKVKSIKSQQAAASRERERMIQGLQEQAYSNAESHNAAVYRVMNGFRKDDLSIIPLIPEASIWTNSTAYGRDISSVFDYL</sequence>
<dbReference type="EMBL" id="ML994610">
    <property type="protein sequence ID" value="KAF2195594.1"/>
    <property type="molecule type" value="Genomic_DNA"/>
</dbReference>
<accession>A0A6A6EVL3</accession>
<evidence type="ECO:0000313" key="3">
    <source>
        <dbReference type="Proteomes" id="UP000800200"/>
    </source>
</evidence>
<reference evidence="2" key="1">
    <citation type="journal article" date="2020" name="Stud. Mycol.">
        <title>101 Dothideomycetes genomes: a test case for predicting lifestyles and emergence of pathogens.</title>
        <authorList>
            <person name="Haridas S."/>
            <person name="Albert R."/>
            <person name="Binder M."/>
            <person name="Bloem J."/>
            <person name="Labutti K."/>
            <person name="Salamov A."/>
            <person name="Andreopoulos B."/>
            <person name="Baker S."/>
            <person name="Barry K."/>
            <person name="Bills G."/>
            <person name="Bluhm B."/>
            <person name="Cannon C."/>
            <person name="Castanera R."/>
            <person name="Culley D."/>
            <person name="Daum C."/>
            <person name="Ezra D."/>
            <person name="Gonzalez J."/>
            <person name="Henrissat B."/>
            <person name="Kuo A."/>
            <person name="Liang C."/>
            <person name="Lipzen A."/>
            <person name="Lutzoni F."/>
            <person name="Magnuson J."/>
            <person name="Mondo S."/>
            <person name="Nolan M."/>
            <person name="Ohm R."/>
            <person name="Pangilinan J."/>
            <person name="Park H.-J."/>
            <person name="Ramirez L."/>
            <person name="Alfaro M."/>
            <person name="Sun H."/>
            <person name="Tritt A."/>
            <person name="Yoshinaga Y."/>
            <person name="Zwiers L.-H."/>
            <person name="Turgeon B."/>
            <person name="Goodwin S."/>
            <person name="Spatafora J."/>
            <person name="Crous P."/>
            <person name="Grigoriev I."/>
        </authorList>
    </citation>
    <scope>NUCLEOTIDE SEQUENCE</scope>
    <source>
        <strain evidence="2">CBS 207.26</strain>
    </source>
</reference>
<keyword evidence="3" id="KW-1185">Reference proteome</keyword>
<dbReference type="Proteomes" id="UP000800200">
    <property type="component" value="Unassembled WGS sequence"/>
</dbReference>